<organism evidence="3 4">
    <name type="scientific">Pandoraea norimbergensis</name>
    <dbReference type="NCBI Taxonomy" id="93219"/>
    <lineage>
        <taxon>Bacteria</taxon>
        <taxon>Pseudomonadati</taxon>
        <taxon>Pseudomonadota</taxon>
        <taxon>Betaproteobacteria</taxon>
        <taxon>Burkholderiales</taxon>
        <taxon>Burkholderiaceae</taxon>
        <taxon>Pandoraea</taxon>
    </lineage>
</organism>
<keyword evidence="4" id="KW-1185">Reference proteome</keyword>
<keyword evidence="2" id="KW-0812">Transmembrane</keyword>
<dbReference type="EMBL" id="CP013480">
    <property type="protein sequence ID" value="ALS60483.1"/>
    <property type="molecule type" value="Genomic_DNA"/>
</dbReference>
<name>A0ABN4JHV8_9BURK</name>
<feature type="transmembrane region" description="Helical" evidence="2">
    <location>
        <begin position="100"/>
        <end position="118"/>
    </location>
</feature>
<evidence type="ECO:0000313" key="3">
    <source>
        <dbReference type="EMBL" id="ALS60483.1"/>
    </source>
</evidence>
<dbReference type="Proteomes" id="UP000060277">
    <property type="component" value="Chromosome"/>
</dbReference>
<keyword evidence="2" id="KW-1133">Transmembrane helix</keyword>
<accession>A0ABN4JHV8</accession>
<feature type="transmembrane region" description="Helical" evidence="2">
    <location>
        <begin position="54"/>
        <end position="80"/>
    </location>
</feature>
<keyword evidence="2" id="KW-0472">Membrane</keyword>
<evidence type="ECO:0000256" key="1">
    <source>
        <dbReference type="SAM" id="MobiDB-lite"/>
    </source>
</evidence>
<feature type="region of interest" description="Disordered" evidence="1">
    <location>
        <begin position="130"/>
        <end position="157"/>
    </location>
</feature>
<proteinExistence type="predicted"/>
<reference evidence="4" key="1">
    <citation type="submission" date="2015-12" db="EMBL/GenBank/DDBJ databases">
        <title>Complete genome sequence of Pandoraea norimbergensis DSM 11628.</title>
        <authorList>
            <person name="Ee R."/>
            <person name="Lim Y.-L."/>
            <person name="Yong D."/>
            <person name="Yin W.-F."/>
            <person name="Chan K.-G."/>
        </authorList>
    </citation>
    <scope>NUCLEOTIDE SEQUENCE [LARGE SCALE GENOMIC DNA]</scope>
    <source>
        <strain evidence="4">DSM 11628</strain>
    </source>
</reference>
<evidence type="ECO:0000256" key="2">
    <source>
        <dbReference type="SAM" id="Phobius"/>
    </source>
</evidence>
<sequence>MGTVPRVAVVQLRRGADGGDGDELFNIEGLTPPDDMRSCGRASRRSISERSQSAYVNGWVAVALTALGTAGAAAASYLAFYDDAFNTDPPPTAADKHIRYAVGGTMGALSLVLVASGLRHACRCVTACRGEPSRPLASGRHSSPITHDTEVGASGHI</sequence>
<evidence type="ECO:0000313" key="4">
    <source>
        <dbReference type="Proteomes" id="UP000060277"/>
    </source>
</evidence>
<gene>
    <name evidence="3" type="ORF">AT302_12585</name>
</gene>
<protein>
    <submittedName>
        <fullName evidence="3">Uncharacterized protein</fullName>
    </submittedName>
</protein>